<proteinExistence type="predicted"/>
<dbReference type="EMBL" id="SZZP01000004">
    <property type="protein sequence ID" value="TKV82244.1"/>
    <property type="molecule type" value="Genomic_DNA"/>
</dbReference>
<dbReference type="AlphaFoldDB" id="A0A4U6S3J6"/>
<sequence>MDLQLPPGLKSIIRDRYLAGIADAEAKYRFSSADEDSLSGALGNNLSMAQPLIFNDGMRRYEFQISYQKIRGRGRGAPEKSLGADGIFQIEVRDENGKWRKGLPFQSKKQWRSTDGKLLKQAQDMIETAGGGIVVDYRPNHYTACLAQDVVHNHANRKLVDQAGAAQPLGQLLGNDFLDCKVGEVGLFFDPTTETWQTEVAVPPPLPEHVITTHVFATS</sequence>
<comment type="caution">
    <text evidence="1">The sequence shown here is derived from an EMBL/GenBank/DDBJ whole genome shotgun (WGS) entry which is preliminary data.</text>
</comment>
<protein>
    <submittedName>
        <fullName evidence="1">Uncharacterized protein</fullName>
    </submittedName>
</protein>
<name>A0A4U6S3J6_BRAEL</name>
<dbReference type="Proteomes" id="UP000305095">
    <property type="component" value="Unassembled WGS sequence"/>
</dbReference>
<evidence type="ECO:0000313" key="2">
    <source>
        <dbReference type="Proteomes" id="UP000305095"/>
    </source>
</evidence>
<reference evidence="1 2" key="1">
    <citation type="submission" date="2019-05" db="EMBL/GenBank/DDBJ databases">
        <title>Draft Genome of Bradyrhizobium elkanii strain SEMIA 938, Used in Commercial Inoculants for Lupinus spp. in Brazil.</title>
        <authorList>
            <person name="Hungria M."/>
            <person name="Delamuta J.R.M."/>
            <person name="Ribeiro R.A."/>
            <person name="Nogueira M.A."/>
        </authorList>
    </citation>
    <scope>NUCLEOTIDE SEQUENCE [LARGE SCALE GENOMIC DNA]</scope>
    <source>
        <strain evidence="1 2">Semia 938</strain>
    </source>
</reference>
<gene>
    <name evidence="1" type="ORF">FDV58_07020</name>
</gene>
<evidence type="ECO:0000313" key="1">
    <source>
        <dbReference type="EMBL" id="TKV82244.1"/>
    </source>
</evidence>
<dbReference type="RefSeq" id="WP_137477518.1">
    <property type="nucleotide sequence ID" value="NZ_SZZP01000004.1"/>
</dbReference>
<accession>A0A4U6S3J6</accession>
<organism evidence="1 2">
    <name type="scientific">Bradyrhizobium elkanii</name>
    <dbReference type="NCBI Taxonomy" id="29448"/>
    <lineage>
        <taxon>Bacteria</taxon>
        <taxon>Pseudomonadati</taxon>
        <taxon>Pseudomonadota</taxon>
        <taxon>Alphaproteobacteria</taxon>
        <taxon>Hyphomicrobiales</taxon>
        <taxon>Nitrobacteraceae</taxon>
        <taxon>Bradyrhizobium</taxon>
    </lineage>
</organism>